<dbReference type="OrthoDB" id="7595337at2"/>
<dbReference type="AlphaFoldDB" id="A0A229UVR2"/>
<gene>
    <name evidence="1" type="ORF">CF651_04175</name>
</gene>
<keyword evidence="2" id="KW-1185">Reference proteome</keyword>
<organism evidence="1 2">
    <name type="scientific">Paenibacillus rigui</name>
    <dbReference type="NCBI Taxonomy" id="554312"/>
    <lineage>
        <taxon>Bacteria</taxon>
        <taxon>Bacillati</taxon>
        <taxon>Bacillota</taxon>
        <taxon>Bacilli</taxon>
        <taxon>Bacillales</taxon>
        <taxon>Paenibacillaceae</taxon>
        <taxon>Paenibacillus</taxon>
    </lineage>
</organism>
<protein>
    <submittedName>
        <fullName evidence="1">Uncharacterized protein</fullName>
    </submittedName>
</protein>
<name>A0A229UVR2_9BACL</name>
<dbReference type="Proteomes" id="UP000215509">
    <property type="component" value="Unassembled WGS sequence"/>
</dbReference>
<evidence type="ECO:0000313" key="1">
    <source>
        <dbReference type="EMBL" id="OXM87532.1"/>
    </source>
</evidence>
<proteinExistence type="predicted"/>
<dbReference type="RefSeq" id="WP_094013606.1">
    <property type="nucleotide sequence ID" value="NZ_NMQW01000004.1"/>
</dbReference>
<dbReference type="EMBL" id="NMQW01000004">
    <property type="protein sequence ID" value="OXM87532.1"/>
    <property type="molecule type" value="Genomic_DNA"/>
</dbReference>
<reference evidence="1 2" key="1">
    <citation type="submission" date="2017-07" db="EMBL/GenBank/DDBJ databases">
        <title>Genome sequencing and assembly of Paenibacillus rigui.</title>
        <authorList>
            <person name="Mayilraj S."/>
        </authorList>
    </citation>
    <scope>NUCLEOTIDE SEQUENCE [LARGE SCALE GENOMIC DNA]</scope>
    <source>
        <strain evidence="1 2">JCM 16352</strain>
    </source>
</reference>
<evidence type="ECO:0000313" key="2">
    <source>
        <dbReference type="Proteomes" id="UP000215509"/>
    </source>
</evidence>
<accession>A0A229UVR2</accession>
<sequence>MILSVESGKEINYVPHRTEYAKWLKKLQKFDNTAYDQIRKVLNNIADLNEVITSSWIPGHDWHGTVYQPLYYALENDDISAAKFYGLILFEVILQRPETWGFGRYAKDGRPIKGMTYFRLPNWQVS</sequence>
<comment type="caution">
    <text evidence="1">The sequence shown here is derived from an EMBL/GenBank/DDBJ whole genome shotgun (WGS) entry which is preliminary data.</text>
</comment>